<proteinExistence type="predicted"/>
<evidence type="ECO:0000313" key="1">
    <source>
        <dbReference type="EMBL" id="MBD2198307.1"/>
    </source>
</evidence>
<dbReference type="Proteomes" id="UP000658514">
    <property type="component" value="Unassembled WGS sequence"/>
</dbReference>
<accession>A0ABR8AIB7</accession>
<keyword evidence="2" id="KW-1185">Reference proteome</keyword>
<dbReference type="RefSeq" id="WP_190545806.1">
    <property type="nucleotide sequence ID" value="NZ_CAWPNO010000072.1"/>
</dbReference>
<gene>
    <name evidence="1" type="ORF">H6G24_22845</name>
</gene>
<evidence type="ECO:0000313" key="2">
    <source>
        <dbReference type="Proteomes" id="UP000658514"/>
    </source>
</evidence>
<protein>
    <submittedName>
        <fullName evidence="1">Tellurite resistance TerB family protein</fullName>
    </submittedName>
</protein>
<reference evidence="1 2" key="1">
    <citation type="journal article" date="2020" name="ISME J.">
        <title>Comparative genomics reveals insights into cyanobacterial evolution and habitat adaptation.</title>
        <authorList>
            <person name="Chen M.Y."/>
            <person name="Teng W.K."/>
            <person name="Zhao L."/>
            <person name="Hu C.X."/>
            <person name="Zhou Y.K."/>
            <person name="Han B.P."/>
            <person name="Song L.R."/>
            <person name="Shu W.S."/>
        </authorList>
    </citation>
    <scope>NUCLEOTIDE SEQUENCE [LARGE SCALE GENOMIC DNA]</scope>
    <source>
        <strain evidence="1 2">FACHB-288</strain>
    </source>
</reference>
<sequence length="349" mass="38851">MSKYDRIFDSKQTTEEFLSPEEGVAAIAVISAIADSSIEEVDAEALATVLWDFEVFDEYSEEEITEIVYRLIDIAQADGLGALFNTASAALNDEVVLDAYAAGAIVLLDEDLTIASDKEPFLQHLQKALDIEDEEAQEIVQEIIAAIEEAENGNFGDDDVEIILVQDYGDTVYRSPLANFSVPIPVSAEEGGRIQTQEGVVGFTDDIGSLVRIDYYPIPPEHEEEIDSLGLEEYLQSILVDRYVPQAIFAHVPNAEVRYGEYLENTLNGAYYVLVDMPQGSTISKQEYNGNAKRLDAYRGLLTFINTDFLYIVSNQRSFFNGDKPGTVEQEAEMLKNKILDFVKSIQFS</sequence>
<dbReference type="CDD" id="cd07176">
    <property type="entry name" value="terB"/>
    <property type="match status" value="1"/>
</dbReference>
<organism evidence="1 2">
    <name type="scientific">Calothrix parietina FACHB-288</name>
    <dbReference type="NCBI Taxonomy" id="2692896"/>
    <lineage>
        <taxon>Bacteria</taxon>
        <taxon>Bacillati</taxon>
        <taxon>Cyanobacteriota</taxon>
        <taxon>Cyanophyceae</taxon>
        <taxon>Nostocales</taxon>
        <taxon>Calotrichaceae</taxon>
        <taxon>Calothrix</taxon>
    </lineage>
</organism>
<comment type="caution">
    <text evidence="1">The sequence shown here is derived from an EMBL/GenBank/DDBJ whole genome shotgun (WGS) entry which is preliminary data.</text>
</comment>
<dbReference type="EMBL" id="JACJQH010000039">
    <property type="protein sequence ID" value="MBD2198307.1"/>
    <property type="molecule type" value="Genomic_DNA"/>
</dbReference>
<name>A0ABR8AIB7_9CYAN</name>